<sequence length="283" mass="32292">MTLAESSDLAHRPNTLVTPMEKLCSMIRSLLVLDSHRYDSLERMRSNEDPTIRDLISRSVSGFAVDRMGENTSSLVPRNSRDELVLSQWSFFGVWTSIEFLNSLEFMSLLNPDDKTLILKSYAMNSYLLSSAFQSVIGQNDRMINPDGSQTFSDRVRELEKISATSVNRIQKSLVAKLRELQITPEEYILIMLVLFCTPQTSELSPYAREIVSEQQRKYCNALQEYCMLTHKAQGPSRFQDIISLGGVLAKSFEDVHHLVTMLQIFHPTSHNSKKLFVESLNK</sequence>
<dbReference type="PROSITE" id="PS51843">
    <property type="entry name" value="NR_LBD"/>
    <property type="match status" value="1"/>
</dbReference>
<keyword evidence="2" id="KW-0805">Transcription regulation</keyword>
<keyword evidence="3" id="KW-0804">Transcription</keyword>
<evidence type="ECO:0000313" key="7">
    <source>
        <dbReference type="Proteomes" id="UP000008068"/>
    </source>
</evidence>
<dbReference type="Gene3D" id="1.10.565.10">
    <property type="entry name" value="Retinoid X Receptor"/>
    <property type="match status" value="1"/>
</dbReference>
<dbReference type="CDD" id="cd06157">
    <property type="entry name" value="NR_LBD"/>
    <property type="match status" value="1"/>
</dbReference>
<dbReference type="OrthoDB" id="5817507at2759"/>
<name>G0MUB2_CAEBE</name>
<keyword evidence="4" id="KW-0675">Receptor</keyword>
<accession>G0MUB2</accession>
<dbReference type="HOGENOM" id="CLU_007368_3_0_1"/>
<evidence type="ECO:0000256" key="2">
    <source>
        <dbReference type="ARBA" id="ARBA00023015"/>
    </source>
</evidence>
<evidence type="ECO:0000256" key="4">
    <source>
        <dbReference type="ARBA" id="ARBA00023170"/>
    </source>
</evidence>
<dbReference type="PANTHER" id="PTHR45886">
    <property type="entry name" value="NUCLEAR HORMONE RECEPTOR FAMILY-RELATED-RELATED"/>
    <property type="match status" value="1"/>
</dbReference>
<dbReference type="SMART" id="SM00430">
    <property type="entry name" value="HOLI"/>
    <property type="match status" value="1"/>
</dbReference>
<evidence type="ECO:0000313" key="6">
    <source>
        <dbReference type="EMBL" id="EGT44092.1"/>
    </source>
</evidence>
<comment type="similarity">
    <text evidence="1">Belongs to the nuclear hormone receptor family.</text>
</comment>
<proteinExistence type="inferred from homology"/>
<dbReference type="SUPFAM" id="SSF48508">
    <property type="entry name" value="Nuclear receptor ligand-binding domain"/>
    <property type="match status" value="1"/>
</dbReference>
<gene>
    <name evidence="6" type="ORF">CAEBREN_30247</name>
</gene>
<protein>
    <recommendedName>
        <fullName evidence="5">NR LBD domain-containing protein</fullName>
    </recommendedName>
</protein>
<feature type="domain" description="NR LBD" evidence="5">
    <location>
        <begin position="47"/>
        <end position="283"/>
    </location>
</feature>
<dbReference type="EMBL" id="GL379812">
    <property type="protein sequence ID" value="EGT44092.1"/>
    <property type="molecule type" value="Genomic_DNA"/>
</dbReference>
<dbReference type="InterPro" id="IPR000536">
    <property type="entry name" value="Nucl_hrmn_rcpt_lig-bd"/>
</dbReference>
<reference evidence="7" key="1">
    <citation type="submission" date="2011-07" db="EMBL/GenBank/DDBJ databases">
        <authorList>
            <consortium name="Caenorhabditis brenneri Sequencing and Analysis Consortium"/>
            <person name="Wilson R.K."/>
        </authorList>
    </citation>
    <scope>NUCLEOTIDE SEQUENCE [LARGE SCALE GENOMIC DNA]</scope>
    <source>
        <strain evidence="7">PB2801</strain>
    </source>
</reference>
<organism evidence="7">
    <name type="scientific">Caenorhabditis brenneri</name>
    <name type="common">Nematode worm</name>
    <dbReference type="NCBI Taxonomy" id="135651"/>
    <lineage>
        <taxon>Eukaryota</taxon>
        <taxon>Metazoa</taxon>
        <taxon>Ecdysozoa</taxon>
        <taxon>Nematoda</taxon>
        <taxon>Chromadorea</taxon>
        <taxon>Rhabditida</taxon>
        <taxon>Rhabditina</taxon>
        <taxon>Rhabditomorpha</taxon>
        <taxon>Rhabditoidea</taxon>
        <taxon>Rhabditidae</taxon>
        <taxon>Peloderinae</taxon>
        <taxon>Caenorhabditis</taxon>
    </lineage>
</organism>
<keyword evidence="7" id="KW-1185">Reference proteome</keyword>
<dbReference type="Pfam" id="PF00104">
    <property type="entry name" value="Hormone_recep"/>
    <property type="match status" value="1"/>
</dbReference>
<evidence type="ECO:0000256" key="1">
    <source>
        <dbReference type="ARBA" id="ARBA00005993"/>
    </source>
</evidence>
<dbReference type="eggNOG" id="ENOG502RVMM">
    <property type="taxonomic scope" value="Eukaryota"/>
</dbReference>
<dbReference type="PANTHER" id="PTHR45886:SF1">
    <property type="entry name" value="NUCLEAR HORMONE RECEPTOR FAMILY"/>
    <property type="match status" value="1"/>
</dbReference>
<evidence type="ECO:0000259" key="5">
    <source>
        <dbReference type="PROSITE" id="PS51843"/>
    </source>
</evidence>
<dbReference type="Proteomes" id="UP000008068">
    <property type="component" value="Unassembled WGS sequence"/>
</dbReference>
<dbReference type="AlphaFoldDB" id="G0MUB2"/>
<dbReference type="STRING" id="135651.G0MUB2"/>
<dbReference type="InParanoid" id="G0MUB2"/>
<dbReference type="InterPro" id="IPR035500">
    <property type="entry name" value="NHR-like_dom_sf"/>
</dbReference>
<evidence type="ECO:0000256" key="3">
    <source>
        <dbReference type="ARBA" id="ARBA00023163"/>
    </source>
</evidence>